<dbReference type="PANTHER" id="PTHR35218">
    <property type="entry name" value="RNASE H DOMAIN-CONTAINING PROTEIN"/>
    <property type="match status" value="1"/>
</dbReference>
<evidence type="ECO:0000313" key="2">
    <source>
        <dbReference type="EMBL" id="GMI85919.1"/>
    </source>
</evidence>
<name>A0A9W7HWW8_HIBTR</name>
<dbReference type="PANTHER" id="PTHR35218:SF9">
    <property type="entry name" value="ENDONUCLEASE_EXONUCLEASE_PHOSPHATASE DOMAIN-CONTAINING PROTEIN"/>
    <property type="match status" value="1"/>
</dbReference>
<gene>
    <name evidence="2" type="ORF">HRI_002261200</name>
</gene>
<accession>A0A9W7HWW8</accession>
<dbReference type="InterPro" id="IPR036691">
    <property type="entry name" value="Endo/exonu/phosph_ase_sf"/>
</dbReference>
<comment type="caution">
    <text evidence="2">The sequence shown here is derived from an EMBL/GenBank/DDBJ whole genome shotgun (WGS) entry which is preliminary data.</text>
</comment>
<sequence>MRLLCWNCRGLGSPEAVRGLVSLVRKLEPSVVFLSETRLFNFNFERLKLSLEITGCFHVKSSPTCSGLILFWNNNMTMDLLSYSDRHIDSTVTSSDDCFRFTGIYGYAETSMKYKTWELIDSLRNNSPLPWLIGGDLNDILSDSKKQGGCRRPQSQITNFRDCLARNMIFDCKPCSGWFTWSRTGPNVTPVCERLDRYLACAAWLNAHLTFQCRNVFSPDSDHYAIILDTERATPREDRAQHDGDHFRFESCWAKDPSCINAFHQAWSNASGTLLDKLTIVGNHLHDWQTTRRFNSNNRIAELQRKINSYMRRRQLSPDMLLNLRDVKLELRRLLDAKEAYWAQRSRFTWLSQGDKNTSFFHARASKRRKKNTIRGLFDVDQTWYTEKTELLQIASDYFQGLFTSSSPTSSPLLLEHISPVVNAEMNDSLLRPFTEDEVITAFRDIGPRKAPGFDGFPSSFYRQYWDVIGPEFVQLCLRLLRGEEDMETVNKAIIVLIPKVPDASNMRQFRPISLCTVIYKNQRQGSCESTQTYLTILYQ</sequence>
<keyword evidence="3" id="KW-1185">Reference proteome</keyword>
<feature type="domain" description="Endonuclease/exonuclease/phosphatase" evidence="1">
    <location>
        <begin position="5"/>
        <end position="205"/>
    </location>
</feature>
<proteinExistence type="predicted"/>
<dbReference type="Pfam" id="PF03372">
    <property type="entry name" value="Exo_endo_phos"/>
    <property type="match status" value="1"/>
</dbReference>
<dbReference type="OrthoDB" id="991485at2759"/>
<evidence type="ECO:0000259" key="1">
    <source>
        <dbReference type="Pfam" id="PF03372"/>
    </source>
</evidence>
<reference evidence="2" key="1">
    <citation type="submission" date="2023-05" db="EMBL/GenBank/DDBJ databases">
        <title>Genome and transcriptome analyses reveal genes involved in the formation of fine ridges on petal epidermal cells in Hibiscus trionum.</title>
        <authorList>
            <person name="Koshimizu S."/>
            <person name="Masuda S."/>
            <person name="Ishii T."/>
            <person name="Shirasu K."/>
            <person name="Hoshino A."/>
            <person name="Arita M."/>
        </authorList>
    </citation>
    <scope>NUCLEOTIDE SEQUENCE</scope>
    <source>
        <strain evidence="2">Hamamatsu line</strain>
    </source>
</reference>
<dbReference type="Proteomes" id="UP001165190">
    <property type="component" value="Unassembled WGS sequence"/>
</dbReference>
<organism evidence="2 3">
    <name type="scientific">Hibiscus trionum</name>
    <name type="common">Flower of an hour</name>
    <dbReference type="NCBI Taxonomy" id="183268"/>
    <lineage>
        <taxon>Eukaryota</taxon>
        <taxon>Viridiplantae</taxon>
        <taxon>Streptophyta</taxon>
        <taxon>Embryophyta</taxon>
        <taxon>Tracheophyta</taxon>
        <taxon>Spermatophyta</taxon>
        <taxon>Magnoliopsida</taxon>
        <taxon>eudicotyledons</taxon>
        <taxon>Gunneridae</taxon>
        <taxon>Pentapetalae</taxon>
        <taxon>rosids</taxon>
        <taxon>malvids</taxon>
        <taxon>Malvales</taxon>
        <taxon>Malvaceae</taxon>
        <taxon>Malvoideae</taxon>
        <taxon>Hibiscus</taxon>
    </lineage>
</organism>
<dbReference type="InterPro" id="IPR005135">
    <property type="entry name" value="Endo/exonuclease/phosphatase"/>
</dbReference>
<dbReference type="EMBL" id="BSYR01000020">
    <property type="protein sequence ID" value="GMI85919.1"/>
    <property type="molecule type" value="Genomic_DNA"/>
</dbReference>
<protein>
    <recommendedName>
        <fullName evidence="1">Endonuclease/exonuclease/phosphatase domain-containing protein</fullName>
    </recommendedName>
</protein>
<dbReference type="SUPFAM" id="SSF56219">
    <property type="entry name" value="DNase I-like"/>
    <property type="match status" value="1"/>
</dbReference>
<dbReference type="AlphaFoldDB" id="A0A9W7HWW8"/>
<dbReference type="GO" id="GO:0003824">
    <property type="term" value="F:catalytic activity"/>
    <property type="evidence" value="ECO:0007669"/>
    <property type="project" value="InterPro"/>
</dbReference>
<dbReference type="Gene3D" id="3.60.10.10">
    <property type="entry name" value="Endonuclease/exonuclease/phosphatase"/>
    <property type="match status" value="1"/>
</dbReference>
<evidence type="ECO:0000313" key="3">
    <source>
        <dbReference type="Proteomes" id="UP001165190"/>
    </source>
</evidence>